<protein>
    <recommendedName>
        <fullName evidence="1">Beta-lactamase-related domain-containing protein</fullName>
    </recommendedName>
</protein>
<feature type="non-terminal residue" evidence="2">
    <location>
        <position position="200"/>
    </location>
</feature>
<dbReference type="EMBL" id="UINC01202033">
    <property type="protein sequence ID" value="SVE21649.1"/>
    <property type="molecule type" value="Genomic_DNA"/>
</dbReference>
<evidence type="ECO:0000259" key="1">
    <source>
        <dbReference type="Pfam" id="PF00144"/>
    </source>
</evidence>
<dbReference type="InterPro" id="IPR012338">
    <property type="entry name" value="Beta-lactam/transpept-like"/>
</dbReference>
<dbReference type="InterPro" id="IPR001466">
    <property type="entry name" value="Beta-lactam-related"/>
</dbReference>
<dbReference type="PANTHER" id="PTHR43283">
    <property type="entry name" value="BETA-LACTAMASE-RELATED"/>
    <property type="match status" value="1"/>
</dbReference>
<organism evidence="2">
    <name type="scientific">marine metagenome</name>
    <dbReference type="NCBI Taxonomy" id="408172"/>
    <lineage>
        <taxon>unclassified sequences</taxon>
        <taxon>metagenomes</taxon>
        <taxon>ecological metagenomes</taxon>
    </lineage>
</organism>
<reference evidence="2" key="1">
    <citation type="submission" date="2018-05" db="EMBL/GenBank/DDBJ databases">
        <authorList>
            <person name="Lanie J.A."/>
            <person name="Ng W.-L."/>
            <person name="Kazmierczak K.M."/>
            <person name="Andrzejewski T.M."/>
            <person name="Davidsen T.M."/>
            <person name="Wayne K.J."/>
            <person name="Tettelin H."/>
            <person name="Glass J.I."/>
            <person name="Rusch D."/>
            <person name="Podicherti R."/>
            <person name="Tsui H.-C.T."/>
            <person name="Winkler M.E."/>
        </authorList>
    </citation>
    <scope>NUCLEOTIDE SEQUENCE</scope>
</reference>
<accession>A0A383BP60</accession>
<feature type="domain" description="Beta-lactamase-related" evidence="1">
    <location>
        <begin position="35"/>
        <end position="200"/>
    </location>
</feature>
<proteinExistence type="predicted"/>
<gene>
    <name evidence="2" type="ORF">METZ01_LOCUS474503</name>
</gene>
<name>A0A383BP60_9ZZZZ</name>
<dbReference type="Pfam" id="PF00144">
    <property type="entry name" value="Beta-lactamase"/>
    <property type="match status" value="1"/>
</dbReference>
<dbReference type="SUPFAM" id="SSF56601">
    <property type="entry name" value="beta-lactamase/transpeptidase-like"/>
    <property type="match status" value="1"/>
</dbReference>
<sequence>VGRGNPVMHLGQRTVRVTATPESVGFSNERLGRIRTWMQGYIDDGKLPGAITMISRHGEIVYLECLGKRDLESDLEIQSDTIFRIYSMTKPIVSVGLMTLCESGLLKLDDPLSDFLPMFRDMEVYRSGQDDMVRTESARSEISIRHLLTHTSGFCYGVFDDTPLASLYKSRQVEFYPDDGPLETVVTRLSELPLLFHPGS</sequence>
<evidence type="ECO:0000313" key="2">
    <source>
        <dbReference type="EMBL" id="SVE21649.1"/>
    </source>
</evidence>
<feature type="non-terminal residue" evidence="2">
    <location>
        <position position="1"/>
    </location>
</feature>
<dbReference type="Gene3D" id="3.40.710.10">
    <property type="entry name" value="DD-peptidase/beta-lactamase superfamily"/>
    <property type="match status" value="1"/>
</dbReference>
<dbReference type="AlphaFoldDB" id="A0A383BP60"/>
<dbReference type="PANTHER" id="PTHR43283:SF3">
    <property type="entry name" value="BETA-LACTAMASE FAMILY PROTEIN (AFU_ORTHOLOGUE AFUA_5G07500)"/>
    <property type="match status" value="1"/>
</dbReference>
<dbReference type="InterPro" id="IPR050789">
    <property type="entry name" value="Diverse_Enzym_Activities"/>
</dbReference>